<keyword evidence="1" id="KW-1133">Transmembrane helix</keyword>
<dbReference type="RefSeq" id="WP_309483190.1">
    <property type="nucleotide sequence ID" value="NZ_CP133720.1"/>
</dbReference>
<proteinExistence type="predicted"/>
<feature type="transmembrane region" description="Helical" evidence="1">
    <location>
        <begin position="34"/>
        <end position="57"/>
    </location>
</feature>
<feature type="transmembrane region" description="Helical" evidence="1">
    <location>
        <begin position="390"/>
        <end position="415"/>
    </location>
</feature>
<evidence type="ECO:0000313" key="2">
    <source>
        <dbReference type="EMBL" id="WMW81712.1"/>
    </source>
</evidence>
<evidence type="ECO:0000256" key="1">
    <source>
        <dbReference type="SAM" id="Phobius"/>
    </source>
</evidence>
<dbReference type="Proteomes" id="UP001181355">
    <property type="component" value="Chromosome"/>
</dbReference>
<name>A0ABY9RKG0_9BURK</name>
<keyword evidence="1" id="KW-0812">Transmembrane</keyword>
<keyword evidence="3" id="KW-1185">Reference proteome</keyword>
<feature type="transmembrane region" description="Helical" evidence="1">
    <location>
        <begin position="207"/>
        <end position="225"/>
    </location>
</feature>
<feature type="transmembrane region" description="Helical" evidence="1">
    <location>
        <begin position="95"/>
        <end position="117"/>
    </location>
</feature>
<feature type="transmembrane region" description="Helical" evidence="1">
    <location>
        <begin position="171"/>
        <end position="195"/>
    </location>
</feature>
<evidence type="ECO:0000313" key="3">
    <source>
        <dbReference type="Proteomes" id="UP001181355"/>
    </source>
</evidence>
<feature type="transmembrane region" description="Helical" evidence="1">
    <location>
        <begin position="129"/>
        <end position="159"/>
    </location>
</feature>
<feature type="transmembrane region" description="Helical" evidence="1">
    <location>
        <begin position="69"/>
        <end position="89"/>
    </location>
</feature>
<protein>
    <submittedName>
        <fullName evidence="2">Uncharacterized protein</fullName>
    </submittedName>
</protein>
<reference evidence="2" key="1">
    <citation type="submission" date="2023-09" db="EMBL/GenBank/DDBJ databases">
        <title>Undibacterium sp. 20NA77.5 isolated from freshwater.</title>
        <authorList>
            <person name="Le V."/>
            <person name="Ko S.-R."/>
            <person name="Ahn C.-Y."/>
            <person name="Oh H.-M."/>
        </authorList>
    </citation>
    <scope>NUCLEOTIDE SEQUENCE</scope>
    <source>
        <strain evidence="2">20NA77.5</strain>
    </source>
</reference>
<organism evidence="2 3">
    <name type="scientific">Undibacterium cyanobacteriorum</name>
    <dbReference type="NCBI Taxonomy" id="3073561"/>
    <lineage>
        <taxon>Bacteria</taxon>
        <taxon>Pseudomonadati</taxon>
        <taxon>Pseudomonadota</taxon>
        <taxon>Betaproteobacteria</taxon>
        <taxon>Burkholderiales</taxon>
        <taxon>Oxalobacteraceae</taxon>
        <taxon>Undibacterium</taxon>
    </lineage>
</organism>
<dbReference type="EMBL" id="CP133720">
    <property type="protein sequence ID" value="WMW81712.1"/>
    <property type="molecule type" value="Genomic_DNA"/>
</dbReference>
<gene>
    <name evidence="2" type="ORF">RF679_05385</name>
</gene>
<feature type="transmembrane region" description="Helical" evidence="1">
    <location>
        <begin position="311"/>
        <end position="344"/>
    </location>
</feature>
<accession>A0ABY9RKG0</accession>
<feature type="transmembrane region" description="Helical" evidence="1">
    <location>
        <begin position="267"/>
        <end position="291"/>
    </location>
</feature>
<feature type="transmembrane region" description="Helical" evidence="1">
    <location>
        <begin position="231"/>
        <end position="255"/>
    </location>
</feature>
<keyword evidence="1" id="KW-0472">Membrane</keyword>
<sequence>MLPAPWCGVLAGLLLAWMPDPQFPSRFAPLTLSLTHIIAVAMLLPVMIGALFQLFPVVAGQSIAAAKRIAPWVAISCFSTALCLSWGFFYSSRIAFISAGVIALLLLGSTAIALFDAGRRMFPLLRVDASLATLATISLPISLLLLFALLMLSVLLSWLQIDFMALLQAHVVWALVGLLACLVGGVAATTVPMFWQTARPSRAWSRFWPCPVFILCAFVTLASMFEQFNMPLVSVLSILCGVGLIYLSLMLKNLLGARRRFDPAWPLWVASVLSWMLAAVLCMLYVGRTYLTSLFQLPLLPLMPSSLSWESMPWMIGVLVLIGGAVLPMNAMIGKIVPFLVFLHVRRAIPMGQKIPSMQMILPPVFLRYQARLVLVSLCFAVLLPIAPSILRWCAGLSFSASQALLAIVLMRCLLSYRRQIQINRSASTSAMHPSKL</sequence>
<feature type="transmembrane region" description="Helical" evidence="1">
    <location>
        <begin position="365"/>
        <end position="384"/>
    </location>
</feature>